<reference evidence="8 9" key="1">
    <citation type="journal article" date="2011" name="Mol. Biol. Evol.">
        <title>Comparative genomic analysis of fruiting body formation in Myxococcales.</title>
        <authorList>
            <person name="Huntley S."/>
            <person name="Hamann N."/>
            <person name="Wegener-Feldbrugge S."/>
            <person name="Treuner-Lange A."/>
            <person name="Kube M."/>
            <person name="Reinhardt R."/>
            <person name="Klages S."/>
            <person name="Muller R."/>
            <person name="Ronning C.M."/>
            <person name="Nierman W.C."/>
            <person name="Sogaard-Andersen L."/>
        </authorList>
    </citation>
    <scope>NUCLEOTIDE SEQUENCE [LARGE SCALE GENOMIC DNA]</scope>
    <source>
        <strain evidence="8 9">DW4/3-1</strain>
    </source>
</reference>
<dbReference type="PRINTS" id="PR00344">
    <property type="entry name" value="BCTRLSENSOR"/>
</dbReference>
<dbReference type="InterPro" id="IPR003018">
    <property type="entry name" value="GAF"/>
</dbReference>
<dbReference type="SUPFAM" id="SSF55874">
    <property type="entry name" value="ATPase domain of HSP90 chaperone/DNA topoisomerase II/histidine kinase"/>
    <property type="match status" value="1"/>
</dbReference>
<proteinExistence type="predicted"/>
<dbReference type="Pfam" id="PF01590">
    <property type="entry name" value="GAF"/>
    <property type="match status" value="2"/>
</dbReference>
<dbReference type="STRING" id="378806.STAUR_6568"/>
<keyword evidence="9" id="KW-1185">Reference proteome</keyword>
<evidence type="ECO:0000256" key="1">
    <source>
        <dbReference type="ARBA" id="ARBA00000085"/>
    </source>
</evidence>
<evidence type="ECO:0000256" key="2">
    <source>
        <dbReference type="ARBA" id="ARBA00012438"/>
    </source>
</evidence>
<dbReference type="SUPFAM" id="SSF55781">
    <property type="entry name" value="GAF domain-like"/>
    <property type="match status" value="2"/>
</dbReference>
<dbReference type="EMBL" id="CP002271">
    <property type="protein sequence ID" value="ADO74325.1"/>
    <property type="molecule type" value="Genomic_DNA"/>
</dbReference>
<protein>
    <recommendedName>
        <fullName evidence="2">histidine kinase</fullName>
        <ecNumber evidence="2">2.7.13.3</ecNumber>
    </recommendedName>
</protein>
<dbReference type="PROSITE" id="PS50109">
    <property type="entry name" value="HIS_KIN"/>
    <property type="match status" value="1"/>
</dbReference>
<evidence type="ECO:0000259" key="7">
    <source>
        <dbReference type="PROSITE" id="PS50109"/>
    </source>
</evidence>
<dbReference type="SUPFAM" id="SSF47384">
    <property type="entry name" value="Homodimeric domain of signal transducing histidine kinase"/>
    <property type="match status" value="1"/>
</dbReference>
<dbReference type="PANTHER" id="PTHR43547:SF2">
    <property type="entry name" value="HYBRID SIGNAL TRANSDUCTION HISTIDINE KINASE C"/>
    <property type="match status" value="1"/>
</dbReference>
<dbReference type="SMART" id="SM00387">
    <property type="entry name" value="HATPase_c"/>
    <property type="match status" value="1"/>
</dbReference>
<dbReference type="Proteomes" id="UP000001351">
    <property type="component" value="Chromosome"/>
</dbReference>
<organism evidence="8 9">
    <name type="scientific">Stigmatella aurantiaca (strain DW4/3-1)</name>
    <dbReference type="NCBI Taxonomy" id="378806"/>
    <lineage>
        <taxon>Bacteria</taxon>
        <taxon>Pseudomonadati</taxon>
        <taxon>Myxococcota</taxon>
        <taxon>Myxococcia</taxon>
        <taxon>Myxococcales</taxon>
        <taxon>Cystobacterineae</taxon>
        <taxon>Archangiaceae</taxon>
        <taxon>Stigmatella</taxon>
    </lineage>
</organism>
<dbReference type="eggNOG" id="COG2205">
    <property type="taxonomic scope" value="Bacteria"/>
</dbReference>
<evidence type="ECO:0000256" key="4">
    <source>
        <dbReference type="ARBA" id="ARBA00022679"/>
    </source>
</evidence>
<feature type="region of interest" description="Disordered" evidence="6">
    <location>
        <begin position="1"/>
        <end position="34"/>
    </location>
</feature>
<evidence type="ECO:0000313" key="9">
    <source>
        <dbReference type="Proteomes" id="UP000001351"/>
    </source>
</evidence>
<dbReference type="InterPro" id="IPR005467">
    <property type="entry name" value="His_kinase_dom"/>
</dbReference>
<name>E3FN37_STIAD</name>
<evidence type="ECO:0000256" key="3">
    <source>
        <dbReference type="ARBA" id="ARBA00022553"/>
    </source>
</evidence>
<dbReference type="InterPro" id="IPR036890">
    <property type="entry name" value="HATPase_C_sf"/>
</dbReference>
<gene>
    <name evidence="8" type="ordered locus">STAUR_6568</name>
</gene>
<dbReference type="AlphaFoldDB" id="E3FN37"/>
<dbReference type="Pfam" id="PF00512">
    <property type="entry name" value="HisKA"/>
    <property type="match status" value="1"/>
</dbReference>
<dbReference type="KEGG" id="sur:STAUR_6568"/>
<dbReference type="Gene3D" id="1.10.287.130">
    <property type="match status" value="1"/>
</dbReference>
<evidence type="ECO:0000313" key="8">
    <source>
        <dbReference type="EMBL" id="ADO74325.1"/>
    </source>
</evidence>
<keyword evidence="4" id="KW-0808">Transferase</keyword>
<evidence type="ECO:0000256" key="5">
    <source>
        <dbReference type="ARBA" id="ARBA00022777"/>
    </source>
</evidence>
<dbReference type="CDD" id="cd00075">
    <property type="entry name" value="HATPase"/>
    <property type="match status" value="1"/>
</dbReference>
<feature type="domain" description="Histidine kinase" evidence="7">
    <location>
        <begin position="405"/>
        <end position="624"/>
    </location>
</feature>
<dbReference type="InterPro" id="IPR004358">
    <property type="entry name" value="Sig_transdc_His_kin-like_C"/>
</dbReference>
<dbReference type="FunFam" id="3.30.565.10:FF:000006">
    <property type="entry name" value="Sensor histidine kinase WalK"/>
    <property type="match status" value="1"/>
</dbReference>
<dbReference type="Gene3D" id="3.30.450.40">
    <property type="match status" value="2"/>
</dbReference>
<dbReference type="SMART" id="SM00065">
    <property type="entry name" value="GAF"/>
    <property type="match status" value="2"/>
</dbReference>
<dbReference type="HOGENOM" id="CLU_000445_114_44_7"/>
<dbReference type="GO" id="GO:0000155">
    <property type="term" value="F:phosphorelay sensor kinase activity"/>
    <property type="evidence" value="ECO:0007669"/>
    <property type="project" value="InterPro"/>
</dbReference>
<evidence type="ECO:0000256" key="6">
    <source>
        <dbReference type="SAM" id="MobiDB-lite"/>
    </source>
</evidence>
<dbReference type="EC" id="2.7.13.3" evidence="2"/>
<comment type="catalytic activity">
    <reaction evidence="1">
        <text>ATP + protein L-histidine = ADP + protein N-phospho-L-histidine.</text>
        <dbReference type="EC" id="2.7.13.3"/>
    </reaction>
</comment>
<keyword evidence="5" id="KW-0418">Kinase</keyword>
<dbReference type="SMART" id="SM00388">
    <property type="entry name" value="HisKA"/>
    <property type="match status" value="1"/>
</dbReference>
<keyword evidence="3" id="KW-0597">Phosphoprotein</keyword>
<dbReference type="eggNOG" id="COG2203">
    <property type="taxonomic scope" value="Bacteria"/>
</dbReference>
<dbReference type="Gene3D" id="3.30.565.10">
    <property type="entry name" value="Histidine kinase-like ATPase, C-terminal domain"/>
    <property type="match status" value="1"/>
</dbReference>
<accession>E3FN37</accession>
<sequence>MSPPPNMPLSEEAPQRWTAVDTGAPTSPPSEHAGPALRLLSRAGRLLSVQRGSLKPILRRVARLTTSELASFCLVELVLANGQSERVALAHHDPLAESQLRALLPHSPQDSSCSPMVDALHTGISQLLVDYPVEIRRRLPTLPEHLAQLDPLDPRSLMVVPLVGHRRVLGLMLLARNSSLPPFDATDLIVAEELARSMAVALDDSRLLREARRAERRARFLARSSRVLAGSLDYRATLDQVARLAVPAVADLCAVDMLEEDGSISRLAVAHRVPEKAALVWELAHRWPSHLTDLYGAGRVIQIGEPELRGEVQDTGLPRAARTPEHLHALRSLGLESYLVAPLRARGRTLGAITFAYTGSHRSYRRQDLRLAMELAARAALAVDNALLYSASQEAVKLRDEFLAVASHELKTPLTPLNLRLQSLRRELDRRGAPVDSARVQEHVAALQRQCKRLGTLVDSLLDVSRLEAGVLVLDLEFLDLVALARDVISRFAPQAARTGTPLTIEAGEPIVGHWDRVRLEQVVSSLLSNALKYSVGHPIHIRVERSPMGARLTVRDEGIGISPEHLPRIFERFERAVSSEHFGGLGLGLYLTRHLVEAFGGTIHATSEPGLGSTFQVDLPLASPAS</sequence>
<dbReference type="OrthoDB" id="5482955at2"/>
<dbReference type="CDD" id="cd00082">
    <property type="entry name" value="HisKA"/>
    <property type="match status" value="1"/>
</dbReference>
<dbReference type="RefSeq" id="WP_013377372.1">
    <property type="nucleotide sequence ID" value="NC_014623.1"/>
</dbReference>
<dbReference type="InterPro" id="IPR036097">
    <property type="entry name" value="HisK_dim/P_sf"/>
</dbReference>
<dbReference type="InterPro" id="IPR003594">
    <property type="entry name" value="HATPase_dom"/>
</dbReference>
<dbReference type="PANTHER" id="PTHR43547">
    <property type="entry name" value="TWO-COMPONENT HISTIDINE KINASE"/>
    <property type="match status" value="1"/>
</dbReference>
<dbReference type="InterPro" id="IPR029016">
    <property type="entry name" value="GAF-like_dom_sf"/>
</dbReference>
<dbReference type="InterPro" id="IPR003661">
    <property type="entry name" value="HisK_dim/P_dom"/>
</dbReference>
<dbReference type="Pfam" id="PF02518">
    <property type="entry name" value="HATPase_c"/>
    <property type="match status" value="1"/>
</dbReference>